<sequence>MRKVKIGAHTYEVREVEDHFESGDLGQCDYAEQVIMITKGLKPEQYFAILLHEAMEVMNTSMRHDILDSLAEQIAQFLLDNKLICLKKL</sequence>
<name>A0A0F9P2F3_9ZZZZ</name>
<organism evidence="1">
    <name type="scientific">marine sediment metagenome</name>
    <dbReference type="NCBI Taxonomy" id="412755"/>
    <lineage>
        <taxon>unclassified sequences</taxon>
        <taxon>metagenomes</taxon>
        <taxon>ecological metagenomes</taxon>
    </lineage>
</organism>
<protein>
    <submittedName>
        <fullName evidence="1">Uncharacterized protein</fullName>
    </submittedName>
</protein>
<evidence type="ECO:0000313" key="1">
    <source>
        <dbReference type="EMBL" id="KKN24244.1"/>
    </source>
</evidence>
<gene>
    <name evidence="1" type="ORF">LCGC14_0896890</name>
</gene>
<reference evidence="1" key="1">
    <citation type="journal article" date="2015" name="Nature">
        <title>Complex archaea that bridge the gap between prokaryotes and eukaryotes.</title>
        <authorList>
            <person name="Spang A."/>
            <person name="Saw J.H."/>
            <person name="Jorgensen S.L."/>
            <person name="Zaremba-Niedzwiedzka K."/>
            <person name="Martijn J."/>
            <person name="Lind A.E."/>
            <person name="van Eijk R."/>
            <person name="Schleper C."/>
            <person name="Guy L."/>
            <person name="Ettema T.J."/>
        </authorList>
    </citation>
    <scope>NUCLEOTIDE SEQUENCE</scope>
</reference>
<proteinExistence type="predicted"/>
<accession>A0A0F9P2F3</accession>
<dbReference type="AlphaFoldDB" id="A0A0F9P2F3"/>
<comment type="caution">
    <text evidence="1">The sequence shown here is derived from an EMBL/GenBank/DDBJ whole genome shotgun (WGS) entry which is preliminary data.</text>
</comment>
<dbReference type="EMBL" id="LAZR01002898">
    <property type="protein sequence ID" value="KKN24244.1"/>
    <property type="molecule type" value="Genomic_DNA"/>
</dbReference>